<accession>A0ABR7YTL4</accession>
<organism evidence="1 2">
    <name type="scientific">Sphingobacterium micropteri</name>
    <dbReference type="NCBI Taxonomy" id="2763501"/>
    <lineage>
        <taxon>Bacteria</taxon>
        <taxon>Pseudomonadati</taxon>
        <taxon>Bacteroidota</taxon>
        <taxon>Sphingobacteriia</taxon>
        <taxon>Sphingobacteriales</taxon>
        <taxon>Sphingobacteriaceae</taxon>
        <taxon>Sphingobacterium</taxon>
    </lineage>
</organism>
<comment type="caution">
    <text evidence="1">The sequence shown here is derived from an EMBL/GenBank/DDBJ whole genome shotgun (WGS) entry which is preliminary data.</text>
</comment>
<evidence type="ECO:0008006" key="3">
    <source>
        <dbReference type="Google" id="ProtNLM"/>
    </source>
</evidence>
<gene>
    <name evidence="1" type="ORF">H8B06_17775</name>
</gene>
<dbReference type="RefSeq" id="WP_190995548.1">
    <property type="nucleotide sequence ID" value="NZ_JACOIK010000014.1"/>
</dbReference>
<name>A0ABR7YTL4_9SPHI</name>
<dbReference type="Gene3D" id="2.60.40.1930">
    <property type="match status" value="1"/>
</dbReference>
<evidence type="ECO:0000313" key="1">
    <source>
        <dbReference type="EMBL" id="MBD1434679.1"/>
    </source>
</evidence>
<evidence type="ECO:0000313" key="2">
    <source>
        <dbReference type="Proteomes" id="UP000602759"/>
    </source>
</evidence>
<dbReference type="EMBL" id="JACOIK010000014">
    <property type="protein sequence ID" value="MBD1434679.1"/>
    <property type="molecule type" value="Genomic_DNA"/>
</dbReference>
<dbReference type="Proteomes" id="UP000602759">
    <property type="component" value="Unassembled WGS sequence"/>
</dbReference>
<sequence>MATKNRELLVKAKIYLILSLFLILNVRCLVAQDAETILSDLASKKEHPFQEKLYLHIDKPLYAAGETIWIKVYGTIGIENLLSNLSKVVYIELIDPADERVAFIKIPLVNGLGLADIQLNSTSIEGSYRLRAYSNWMRNADEQFFYDRPIYITNGLTDRTLTSTHTIQQDNGTDYTIQLKNLQGEALSNRSIQFEIMEGEDVRDKKRGKTDDNGLVRLSLDKKHQGRTIRYHFENDEKSSVSKVIRPVIKREALTVQLFPEGGKLLMDRPNRIAAKVVDDQGLGAQAKLEFRSDTGIIAVIETNPLGMGAEILPLTDHRIRAFLVGQSGAKKEVPMPPIHTSGYSLLVDAQDTTALSIQLHVSDDLMNNQTVYFVLHHLGKVFKTSKEQLSATEITTSLSLTGIPNGVLTVSVLDEQLMPIAERPVFRYTNGGVAPLSVALDKEIYSTREKVNVTMEWEQGLDRARIGTYSASVVHLSSVDAEMLDEEINILSTLLLSADVKGFIEKPGFYFRGDSLRTQDMDYLMLTQGWRNIDWIHIDRKDRTEYAVEHGLALAGHVKKSVGGNLDSDTKMQLFPAHDYLNYRETEIGKDGQFAFKDLMFLDGTEFMLSVVDKRGKKIRAAMDLDEEQAPDLPISRNLPMERNDINGLFVDQLRRVQQHFQQLAEDGSILIEAVVVDAKRNKASKRSANVNGPGNADYVFDANDLQGGTTLQQCIEYEAIGVRWDPETGNPSRALFVVDGVPIDSARALMINLDALESVEVLRNDRYLFAYNLSNDRKPWTVFIMTTKPGAKGYAFSKPSLRTDTKLISPQGLYISRIFYKPVHLEIDQEGQVQKRDLRTTIHWEPSIVINKSGKAQFDFYTSDEPGMYRLVIEGLDLYGTVERKIMDVHVSEK</sequence>
<protein>
    <recommendedName>
        <fullName evidence="3">MG2 domain-containing protein</fullName>
    </recommendedName>
</protein>
<reference evidence="1 2" key="1">
    <citation type="submission" date="2020-08" db="EMBL/GenBank/DDBJ databases">
        <title>Sphingobacterium sp. DN00404 isolated from aquaculture water.</title>
        <authorList>
            <person name="Zhang M."/>
        </authorList>
    </citation>
    <scope>NUCLEOTIDE SEQUENCE [LARGE SCALE GENOMIC DNA]</scope>
    <source>
        <strain evidence="1 2">DN00404</strain>
    </source>
</reference>
<keyword evidence="2" id="KW-1185">Reference proteome</keyword>
<proteinExistence type="predicted"/>